<dbReference type="PROSITE" id="PS51986">
    <property type="entry name" value="GS_BETA_GRASP"/>
    <property type="match status" value="1"/>
</dbReference>
<dbReference type="Gene3D" id="3.10.20.70">
    <property type="entry name" value="Glutamine synthetase, N-terminal domain"/>
    <property type="match status" value="1"/>
</dbReference>
<evidence type="ECO:0000256" key="2">
    <source>
        <dbReference type="ARBA" id="ARBA00012937"/>
    </source>
</evidence>
<accession>A0A328VNH0</accession>
<protein>
    <recommendedName>
        <fullName evidence="2">glutamine synthetase</fullName>
        <ecNumber evidence="2">6.3.1.2</ecNumber>
    </recommendedName>
</protein>
<comment type="similarity">
    <text evidence="1 3 4">Belongs to the glutamine synthetase family.</text>
</comment>
<dbReference type="RefSeq" id="WP_189361951.1">
    <property type="nucleotide sequence ID" value="NZ_MCIF01000002.1"/>
</dbReference>
<dbReference type="GO" id="GO:0005737">
    <property type="term" value="C:cytoplasm"/>
    <property type="evidence" value="ECO:0007669"/>
    <property type="project" value="TreeGrafter"/>
</dbReference>
<dbReference type="AlphaFoldDB" id="A0A328VNH0"/>
<dbReference type="Proteomes" id="UP000248706">
    <property type="component" value="Unassembled WGS sequence"/>
</dbReference>
<dbReference type="InterPro" id="IPR036651">
    <property type="entry name" value="Gln_synt_N_sf"/>
</dbReference>
<dbReference type="PANTHER" id="PTHR43407">
    <property type="entry name" value="GLUTAMINE SYNTHETASE"/>
    <property type="match status" value="1"/>
</dbReference>
<evidence type="ECO:0000313" key="7">
    <source>
        <dbReference type="EMBL" id="RAQ97213.1"/>
    </source>
</evidence>
<proteinExistence type="inferred from homology"/>
<dbReference type="Gene3D" id="3.30.590.10">
    <property type="entry name" value="Glutamine synthetase/guanido kinase, catalytic domain"/>
    <property type="match status" value="1"/>
</dbReference>
<sequence length="450" mass="50041">MTITHKGQSTAISLDQLLADWEEQGIRTVLFELPDMHGVARSKLIPLNKVRGYAEKGLNMYGGTVALDSRSFVVPGTRYNEEKNYADQMLIPDLSTAAVVPWLSGTARLICDAYWQDGTPLHAAPRHVLRRVLAELDKLGYEAVIGLEYEFYLLDPMTMTPVFNGLHIFNTSRNLAVPVTERIVELMPQIGIDIITANCEYGPGQFEINYGAHSALHAADLGFTFKNGVKMIARQLGYHATFMTKPFSDQSASGAHTHVSLVSKATGQNAFLDADDPHGLSPTAYYFTQGMLKHANAAMALMAPTPNCYHRFVPHHFAPSNISWGPEDRSAMIRAKNSRDERTHLENRLPTALSNPYLSIAAVIAAGVLGLRDQELPPAAVSGLAEEHSEFPPLPTTLDEALDALERDDEFRQLLGDEFVEVFTRAKRSELARFKAHVTDWEREEYLEIY</sequence>
<comment type="caution">
    <text evidence="7">The sequence shown here is derived from an EMBL/GenBank/DDBJ whole genome shotgun (WGS) entry which is preliminary data.</text>
</comment>
<dbReference type="Pfam" id="PF00120">
    <property type="entry name" value="Gln-synt_C"/>
    <property type="match status" value="1"/>
</dbReference>
<dbReference type="InterPro" id="IPR008146">
    <property type="entry name" value="Gln_synth_cat_dom"/>
</dbReference>
<dbReference type="GO" id="GO:0006542">
    <property type="term" value="P:glutamine biosynthetic process"/>
    <property type="evidence" value="ECO:0007669"/>
    <property type="project" value="InterPro"/>
</dbReference>
<organism evidence="7 8">
    <name type="scientific">Thermogemmatispora tikiterensis</name>
    <dbReference type="NCBI Taxonomy" id="1825093"/>
    <lineage>
        <taxon>Bacteria</taxon>
        <taxon>Bacillati</taxon>
        <taxon>Chloroflexota</taxon>
        <taxon>Ktedonobacteria</taxon>
        <taxon>Thermogemmatisporales</taxon>
        <taxon>Thermogemmatisporaceae</taxon>
        <taxon>Thermogemmatispora</taxon>
    </lineage>
</organism>
<gene>
    <name evidence="7" type="ORF">A4R35_16865</name>
</gene>
<dbReference type="PROSITE" id="PS51987">
    <property type="entry name" value="GS_CATALYTIC"/>
    <property type="match status" value="1"/>
</dbReference>
<dbReference type="InterPro" id="IPR008147">
    <property type="entry name" value="Gln_synt_N"/>
</dbReference>
<evidence type="ECO:0000256" key="4">
    <source>
        <dbReference type="RuleBase" id="RU000384"/>
    </source>
</evidence>
<dbReference type="GO" id="GO:0016020">
    <property type="term" value="C:membrane"/>
    <property type="evidence" value="ECO:0007669"/>
    <property type="project" value="TreeGrafter"/>
</dbReference>
<dbReference type="EC" id="6.3.1.2" evidence="2"/>
<evidence type="ECO:0000256" key="3">
    <source>
        <dbReference type="PROSITE-ProRule" id="PRU01330"/>
    </source>
</evidence>
<dbReference type="GO" id="GO:0004356">
    <property type="term" value="F:glutamine synthetase activity"/>
    <property type="evidence" value="ECO:0007669"/>
    <property type="project" value="UniProtKB-EC"/>
</dbReference>
<evidence type="ECO:0000259" key="5">
    <source>
        <dbReference type="PROSITE" id="PS51986"/>
    </source>
</evidence>
<dbReference type="EMBL" id="MCIF01000002">
    <property type="protein sequence ID" value="RAQ97213.1"/>
    <property type="molecule type" value="Genomic_DNA"/>
</dbReference>
<dbReference type="InterPro" id="IPR014746">
    <property type="entry name" value="Gln_synth/guanido_kin_cat_dom"/>
</dbReference>
<dbReference type="SUPFAM" id="SSF54368">
    <property type="entry name" value="Glutamine synthetase, N-terminal domain"/>
    <property type="match status" value="1"/>
</dbReference>
<dbReference type="PANTHER" id="PTHR43407:SF1">
    <property type="entry name" value="LENGSIN"/>
    <property type="match status" value="1"/>
</dbReference>
<feature type="domain" description="GS catalytic" evidence="6">
    <location>
        <begin position="125"/>
        <end position="450"/>
    </location>
</feature>
<feature type="domain" description="GS beta-grasp" evidence="5">
    <location>
        <begin position="24"/>
        <end position="118"/>
    </location>
</feature>
<dbReference type="SUPFAM" id="SSF55931">
    <property type="entry name" value="Glutamine synthetase/guanido kinase"/>
    <property type="match status" value="1"/>
</dbReference>
<evidence type="ECO:0000256" key="1">
    <source>
        <dbReference type="ARBA" id="ARBA00009897"/>
    </source>
</evidence>
<name>A0A328VNH0_9CHLR</name>
<evidence type="ECO:0000259" key="6">
    <source>
        <dbReference type="PROSITE" id="PS51987"/>
    </source>
</evidence>
<keyword evidence="8" id="KW-1185">Reference proteome</keyword>
<reference evidence="7 8" key="1">
    <citation type="submission" date="2016-08" db="EMBL/GenBank/DDBJ databases">
        <title>Analysis of Carbohydrate Active Enzymes in Thermogemmatispora T81 Reveals Carbohydrate Degradation Ability.</title>
        <authorList>
            <person name="Tomazini A."/>
            <person name="Lal S."/>
            <person name="Stott M."/>
            <person name="Henrissat B."/>
            <person name="Polikarpov I."/>
            <person name="Sparling R."/>
            <person name="Levin D.B."/>
        </authorList>
    </citation>
    <scope>NUCLEOTIDE SEQUENCE [LARGE SCALE GENOMIC DNA]</scope>
    <source>
        <strain evidence="7 8">T81</strain>
    </source>
</reference>
<dbReference type="SMART" id="SM01230">
    <property type="entry name" value="Gln-synt_C"/>
    <property type="match status" value="1"/>
</dbReference>
<evidence type="ECO:0000313" key="8">
    <source>
        <dbReference type="Proteomes" id="UP000248706"/>
    </source>
</evidence>